<feature type="compositionally biased region" description="Polar residues" evidence="1">
    <location>
        <begin position="146"/>
        <end position="163"/>
    </location>
</feature>
<dbReference type="WBParaSite" id="maker-uti_cns_0013617-snap-gene-0.5-mRNA-1">
    <property type="protein sequence ID" value="maker-uti_cns_0013617-snap-gene-0.5-mRNA-1"/>
    <property type="gene ID" value="maker-uti_cns_0013617-snap-gene-0.5"/>
</dbReference>
<keyword evidence="2" id="KW-0472">Membrane</keyword>
<reference evidence="4" key="1">
    <citation type="submission" date="2016-11" db="UniProtKB">
        <authorList>
            <consortium name="WormBaseParasite"/>
        </authorList>
    </citation>
    <scope>IDENTIFICATION</scope>
</reference>
<accession>A0A1I8IL33</accession>
<sequence length="173" mass="19595">SGSRPSAHRNSCRGRCGNCLKSSVAFLLSHIGLCVFLSAYILGGAYLFVYLEKGHSINVNREHSDMVWQAGLEMRANVTKPVEQLIQSVHRDYEHLSGGLSNLMNKTRRRLQAAVSLLEREAQHQERLMNQIDASRQRMRNRLQQFNTSSNDSRPLNASSIQQDLKDTAEIQE</sequence>
<evidence type="ECO:0000256" key="1">
    <source>
        <dbReference type="SAM" id="MobiDB-lite"/>
    </source>
</evidence>
<name>A0A1I8IL33_9PLAT</name>
<dbReference type="Gene3D" id="1.10.287.70">
    <property type="match status" value="1"/>
</dbReference>
<evidence type="ECO:0000256" key="2">
    <source>
        <dbReference type="SAM" id="Phobius"/>
    </source>
</evidence>
<feature type="compositionally biased region" description="Basic and acidic residues" evidence="1">
    <location>
        <begin position="164"/>
        <end position="173"/>
    </location>
</feature>
<proteinExistence type="predicted"/>
<feature type="transmembrane region" description="Helical" evidence="2">
    <location>
        <begin position="27"/>
        <end position="51"/>
    </location>
</feature>
<dbReference type="Proteomes" id="UP000095280">
    <property type="component" value="Unplaced"/>
</dbReference>
<keyword evidence="2" id="KW-0812">Transmembrane</keyword>
<keyword evidence="2" id="KW-1133">Transmembrane helix</keyword>
<dbReference type="AlphaFoldDB" id="A0A1I8IL33"/>
<feature type="region of interest" description="Disordered" evidence="1">
    <location>
        <begin position="146"/>
        <end position="173"/>
    </location>
</feature>
<protein>
    <submittedName>
        <fullName evidence="4">Fibrinogen C-terminal domain-containing protein</fullName>
    </submittedName>
</protein>
<organism evidence="3 4">
    <name type="scientific">Macrostomum lignano</name>
    <dbReference type="NCBI Taxonomy" id="282301"/>
    <lineage>
        <taxon>Eukaryota</taxon>
        <taxon>Metazoa</taxon>
        <taxon>Spiralia</taxon>
        <taxon>Lophotrochozoa</taxon>
        <taxon>Platyhelminthes</taxon>
        <taxon>Rhabditophora</taxon>
        <taxon>Macrostomorpha</taxon>
        <taxon>Macrostomida</taxon>
        <taxon>Macrostomidae</taxon>
        <taxon>Macrostomum</taxon>
    </lineage>
</organism>
<evidence type="ECO:0000313" key="4">
    <source>
        <dbReference type="WBParaSite" id="maker-uti_cns_0013617-snap-gene-0.5-mRNA-1"/>
    </source>
</evidence>
<evidence type="ECO:0000313" key="3">
    <source>
        <dbReference type="Proteomes" id="UP000095280"/>
    </source>
</evidence>
<keyword evidence="3" id="KW-1185">Reference proteome</keyword>